<evidence type="ECO:0000256" key="2">
    <source>
        <dbReference type="ARBA" id="ARBA00005572"/>
    </source>
</evidence>
<evidence type="ECO:0000256" key="9">
    <source>
        <dbReference type="SAM" id="MobiDB-lite"/>
    </source>
</evidence>
<dbReference type="GO" id="GO:0000244">
    <property type="term" value="P:spliceosomal tri-snRNP complex assembly"/>
    <property type="evidence" value="ECO:0007669"/>
    <property type="project" value="InterPro"/>
</dbReference>
<keyword evidence="6" id="KW-0508">mRNA splicing</keyword>
<evidence type="ECO:0000256" key="5">
    <source>
        <dbReference type="ARBA" id="ARBA00022884"/>
    </source>
</evidence>
<dbReference type="InterPro" id="IPR012976">
    <property type="entry name" value="NOSIC"/>
</dbReference>
<dbReference type="PANTHER" id="PTHR13904">
    <property type="entry name" value="PRE-MRNA SPLICING FACTOR PRP31"/>
    <property type="match status" value="1"/>
</dbReference>
<evidence type="ECO:0000313" key="11">
    <source>
        <dbReference type="EMBL" id="GHJ84463.1"/>
    </source>
</evidence>
<dbReference type="Gene3D" id="1.10.287.4070">
    <property type="match status" value="1"/>
</dbReference>
<dbReference type="InterPro" id="IPR002687">
    <property type="entry name" value="Nop_dom"/>
</dbReference>
<keyword evidence="8" id="KW-0687">Ribonucleoprotein</keyword>
<dbReference type="PROSITE" id="PS51358">
    <property type="entry name" value="NOP"/>
    <property type="match status" value="1"/>
</dbReference>
<keyword evidence="3" id="KW-0507">mRNA processing</keyword>
<dbReference type="OrthoDB" id="4771285at2759"/>
<evidence type="ECO:0000256" key="3">
    <source>
        <dbReference type="ARBA" id="ARBA00022664"/>
    </source>
</evidence>
<dbReference type="EMBL" id="BLZA01000007">
    <property type="protein sequence ID" value="GHJ84463.1"/>
    <property type="molecule type" value="Genomic_DNA"/>
</dbReference>
<name>A0A8H3TNV4_9TREE</name>
<comment type="similarity">
    <text evidence="2">Belongs to the PRP31 family.</text>
</comment>
<dbReference type="InterPro" id="IPR019175">
    <property type="entry name" value="Prp31_C"/>
</dbReference>
<evidence type="ECO:0000256" key="1">
    <source>
        <dbReference type="ARBA" id="ARBA00004123"/>
    </source>
</evidence>
<dbReference type="GO" id="GO:0046540">
    <property type="term" value="C:U4/U6 x U5 tri-snRNP complex"/>
    <property type="evidence" value="ECO:0007669"/>
    <property type="project" value="InterPro"/>
</dbReference>
<comment type="caution">
    <text evidence="11">The sequence shown here is derived from an EMBL/GenBank/DDBJ whole genome shotgun (WGS) entry which is preliminary data.</text>
</comment>
<evidence type="ECO:0000256" key="7">
    <source>
        <dbReference type="ARBA" id="ARBA00023242"/>
    </source>
</evidence>
<dbReference type="PANTHER" id="PTHR13904:SF0">
    <property type="entry name" value="U4_U6 SMALL NUCLEAR RIBONUCLEOPROTEIN PRP31"/>
    <property type="match status" value="1"/>
</dbReference>
<dbReference type="AlphaFoldDB" id="A0A8H3TNV4"/>
<keyword evidence="5" id="KW-0694">RNA-binding</keyword>
<dbReference type="InterPro" id="IPR042239">
    <property type="entry name" value="Nop_C"/>
</dbReference>
<feature type="domain" description="Nop" evidence="10">
    <location>
        <begin position="291"/>
        <end position="411"/>
    </location>
</feature>
<dbReference type="GO" id="GO:0003723">
    <property type="term" value="F:RNA binding"/>
    <property type="evidence" value="ECO:0007669"/>
    <property type="project" value="UniProtKB-KW"/>
</dbReference>
<proteinExistence type="inferred from homology"/>
<accession>A0A8H3TNV4</accession>
<feature type="compositionally biased region" description="Low complexity" evidence="9">
    <location>
        <begin position="18"/>
        <end position="30"/>
    </location>
</feature>
<dbReference type="GO" id="GO:0071011">
    <property type="term" value="C:precatalytic spliceosome"/>
    <property type="evidence" value="ECO:0007669"/>
    <property type="project" value="TreeGrafter"/>
</dbReference>
<feature type="compositionally biased region" description="Acidic residues" evidence="9">
    <location>
        <begin position="53"/>
        <end position="67"/>
    </location>
</feature>
<evidence type="ECO:0000256" key="6">
    <source>
        <dbReference type="ARBA" id="ARBA00023187"/>
    </source>
</evidence>
<protein>
    <recommendedName>
        <fullName evidence="10">Nop domain-containing protein</fullName>
    </recommendedName>
</protein>
<keyword evidence="4" id="KW-0747">Spliceosome</keyword>
<dbReference type="FunFam" id="1.10.287.4070:FF:000003">
    <property type="entry name" value="U4/U6 small nuclear ribonucleoprotein PRP31"/>
    <property type="match status" value="1"/>
</dbReference>
<keyword evidence="12" id="KW-1185">Reference proteome</keyword>
<dbReference type="Pfam" id="PF01798">
    <property type="entry name" value="Nop"/>
    <property type="match status" value="1"/>
</dbReference>
<gene>
    <name evidence="11" type="ORF">NliqN6_0865</name>
</gene>
<keyword evidence="7" id="KW-0539">Nucleus</keyword>
<dbReference type="SMART" id="SM00931">
    <property type="entry name" value="NOSIC"/>
    <property type="match status" value="1"/>
</dbReference>
<organism evidence="11 12">
    <name type="scientific">Naganishia liquefaciens</name>
    <dbReference type="NCBI Taxonomy" id="104408"/>
    <lineage>
        <taxon>Eukaryota</taxon>
        <taxon>Fungi</taxon>
        <taxon>Dikarya</taxon>
        <taxon>Basidiomycota</taxon>
        <taxon>Agaricomycotina</taxon>
        <taxon>Tremellomycetes</taxon>
        <taxon>Filobasidiales</taxon>
        <taxon>Filobasidiaceae</taxon>
        <taxon>Naganishia</taxon>
    </lineage>
</organism>
<dbReference type="FunFam" id="1.10.246.90:FF:000002">
    <property type="entry name" value="U4/U6 small nuclear ribonucleoprotein Prp31"/>
    <property type="match status" value="1"/>
</dbReference>
<dbReference type="InterPro" id="IPR027105">
    <property type="entry name" value="Prp31"/>
</dbReference>
<evidence type="ECO:0000256" key="4">
    <source>
        <dbReference type="ARBA" id="ARBA00022728"/>
    </source>
</evidence>
<dbReference type="InterPro" id="IPR036070">
    <property type="entry name" value="Nop_dom_sf"/>
</dbReference>
<sequence>MSLADELLNDLDGLSDGEQAPEQPSEPSSSTLKNNVMGPPALPANGKRKAEEDKDEDEDEDDDELDNALEGLGGGGDAKDGEDGIEGNATMADGSSAAGYIGTGGTRPAEELDREEVEGMDLKDVDNVESVVKLHTTRKLLDALQRIEHYTAHPEDTSVEAGPVEENPEYALIVQSNNLSVEVENELMLVHKFIRDHYAIRFPELEQVIADPWEYISAVRAIGNAEDLTKPNVPLTGRHVLGVSMTASISRGRLLQPREWQVIERAMEVAHELRNAREKIFNYVESRMNVLAPNLSAVISTNIAAKLLGVAGGLATFAKTPADNVFLFGALKKNLRASHLSAASQQRHTGFIYQSPIVQDTPPEYRRKAQKTVAAKCVLAARVDLERQSRDGSYGKQVHDKLVQHLIKMAEPPPSRLVKALPIPQETNRKKRGGKRARRQKEAYAQTELRKLQNRMAFGEVEEETGAYDETVGLGMIGSSTGRVRAEAVDNKSRAKMSKANKLRTQLLGGRTQSANSNLSGTATSLSFTPVQGIEIVTPSLAKAQADKVAAANDRWFASGTFTHVPKQKSNIPGQEKGA</sequence>
<comment type="subcellular location">
    <subcellularLocation>
        <location evidence="1">Nucleus</location>
    </subcellularLocation>
</comment>
<evidence type="ECO:0000256" key="8">
    <source>
        <dbReference type="ARBA" id="ARBA00023274"/>
    </source>
</evidence>
<reference evidence="11" key="1">
    <citation type="submission" date="2020-07" db="EMBL/GenBank/DDBJ databases">
        <title>Draft Genome Sequence of a Deep-Sea Yeast, Naganishia (Cryptococcus) liquefaciens strain N6.</title>
        <authorList>
            <person name="Han Y.W."/>
            <person name="Kajitani R."/>
            <person name="Morimoto H."/>
            <person name="Parhat M."/>
            <person name="Tsubouchi H."/>
            <person name="Bakenova O."/>
            <person name="Ogata M."/>
            <person name="Argunhan B."/>
            <person name="Aoki R."/>
            <person name="Kajiwara S."/>
            <person name="Itoh T."/>
            <person name="Iwasaki H."/>
        </authorList>
    </citation>
    <scope>NUCLEOTIDE SEQUENCE</scope>
    <source>
        <strain evidence="11">N6</strain>
    </source>
</reference>
<dbReference type="GO" id="GO:0005687">
    <property type="term" value="C:U4 snRNP"/>
    <property type="evidence" value="ECO:0007669"/>
    <property type="project" value="TreeGrafter"/>
</dbReference>
<dbReference type="Gene3D" id="1.10.246.90">
    <property type="entry name" value="Nop domain"/>
    <property type="match status" value="1"/>
</dbReference>
<evidence type="ECO:0000313" key="12">
    <source>
        <dbReference type="Proteomes" id="UP000620104"/>
    </source>
</evidence>
<dbReference type="Proteomes" id="UP000620104">
    <property type="component" value="Unassembled WGS sequence"/>
</dbReference>
<dbReference type="Pfam" id="PF09785">
    <property type="entry name" value="Prp31_C"/>
    <property type="match status" value="1"/>
</dbReference>
<evidence type="ECO:0000259" key="10">
    <source>
        <dbReference type="PROSITE" id="PS51358"/>
    </source>
</evidence>
<dbReference type="SUPFAM" id="SSF89124">
    <property type="entry name" value="Nop domain"/>
    <property type="match status" value="1"/>
</dbReference>
<feature type="region of interest" description="Disordered" evidence="9">
    <location>
        <begin position="1"/>
        <end position="113"/>
    </location>
</feature>